<evidence type="ECO:0000256" key="7">
    <source>
        <dbReference type="HAMAP-Rule" id="MF_00802"/>
    </source>
</evidence>
<keyword evidence="1 7" id="KW-0808">Transferase</keyword>
<dbReference type="InterPro" id="IPR023057">
    <property type="entry name" value="GlnE"/>
</dbReference>
<dbReference type="SUPFAM" id="SSF81593">
    <property type="entry name" value="Nucleotidyltransferase substrate binding subunit/domain"/>
    <property type="match status" value="2"/>
</dbReference>
<dbReference type="EC" id="2.7.7.89" evidence="7"/>
<evidence type="ECO:0000259" key="9">
    <source>
        <dbReference type="Pfam" id="PF08335"/>
    </source>
</evidence>
<accession>A0ABQ4TY32</accession>
<feature type="domain" description="PII-uridylyltransferase/Glutamine-synthetase adenylyltransferase" evidence="9">
    <location>
        <begin position="834"/>
        <end position="962"/>
    </location>
</feature>
<comment type="cofactor">
    <cofactor evidence="7">
        <name>Mg(2+)</name>
        <dbReference type="ChEBI" id="CHEBI:18420"/>
    </cofactor>
</comment>
<feature type="domain" description="Glutamate-ammonia ligase adenylyltransferase repeated" evidence="8">
    <location>
        <begin position="570"/>
        <end position="811"/>
    </location>
</feature>
<dbReference type="Gene3D" id="1.20.120.1510">
    <property type="match status" value="1"/>
</dbReference>
<organism evidence="10 11">
    <name type="scientific">Methylobacterium trifolii</name>
    <dbReference type="NCBI Taxonomy" id="1003092"/>
    <lineage>
        <taxon>Bacteria</taxon>
        <taxon>Pseudomonadati</taxon>
        <taxon>Pseudomonadota</taxon>
        <taxon>Alphaproteobacteria</taxon>
        <taxon>Hyphomicrobiales</taxon>
        <taxon>Methylobacteriaceae</taxon>
        <taxon>Methylobacterium</taxon>
    </lineage>
</organism>
<dbReference type="PANTHER" id="PTHR30621:SF0">
    <property type="entry name" value="BIFUNCTIONAL GLUTAMINE SYNTHETASE ADENYLYLTRANSFERASE_ADENYLYL-REMOVING ENZYME"/>
    <property type="match status" value="1"/>
</dbReference>
<dbReference type="Gene3D" id="3.30.460.10">
    <property type="entry name" value="Beta Polymerase, domain 2"/>
    <property type="match status" value="2"/>
</dbReference>
<comment type="caution">
    <text evidence="10">The sequence shown here is derived from an EMBL/GenBank/DDBJ whole genome shotgun (WGS) entry which is preliminary data.</text>
</comment>
<evidence type="ECO:0000256" key="3">
    <source>
        <dbReference type="ARBA" id="ARBA00022741"/>
    </source>
</evidence>
<dbReference type="InterPro" id="IPR005190">
    <property type="entry name" value="GlnE_rpt_dom"/>
</dbReference>
<evidence type="ECO:0000256" key="6">
    <source>
        <dbReference type="ARBA" id="ARBA00023268"/>
    </source>
</evidence>
<reference evidence="10" key="1">
    <citation type="journal article" date="2021" name="Front. Microbiol.">
        <title>Comprehensive Comparative Genomics and Phenotyping of Methylobacterium Species.</title>
        <authorList>
            <person name="Alessa O."/>
            <person name="Ogura Y."/>
            <person name="Fujitani Y."/>
            <person name="Takami H."/>
            <person name="Hayashi T."/>
            <person name="Sahin N."/>
            <person name="Tani A."/>
        </authorList>
    </citation>
    <scope>NUCLEOTIDE SEQUENCE</scope>
    <source>
        <strain evidence="10">DSM 23632</strain>
    </source>
</reference>
<dbReference type="SUPFAM" id="SSF81301">
    <property type="entry name" value="Nucleotidyltransferase"/>
    <property type="match status" value="2"/>
</dbReference>
<keyword evidence="3 7" id="KW-0547">Nucleotide-binding</keyword>
<dbReference type="NCBIfam" id="NF010706">
    <property type="entry name" value="PRK14108.1"/>
    <property type="match status" value="1"/>
</dbReference>
<dbReference type="PANTHER" id="PTHR30621">
    <property type="entry name" value="GLUTAMINE SYNTHETASE ADENYLYLTRANSFERASE"/>
    <property type="match status" value="1"/>
</dbReference>
<dbReference type="Pfam" id="PF03710">
    <property type="entry name" value="GlnE"/>
    <property type="match status" value="2"/>
</dbReference>
<dbReference type="InterPro" id="IPR043519">
    <property type="entry name" value="NT_sf"/>
</dbReference>
<comment type="function">
    <text evidence="7">Involved in the regulation of glutamine synthetase GlnA, a key enzyme in the process to assimilate ammonia. When cellular nitrogen levels are high, the C-terminal adenylyl transferase (AT) inactivates GlnA by covalent transfer of an adenylyl group from ATP to specific tyrosine residue of GlnA, thus reducing its activity. Conversely, when nitrogen levels are low, the N-terminal adenylyl removase (AR) activates GlnA by removing the adenylyl group by phosphorolysis, increasing its activity. The regulatory region of GlnE binds the signal transduction protein PII (GlnB) which indicates the nitrogen status of the cell.</text>
</comment>
<evidence type="ECO:0000313" key="10">
    <source>
        <dbReference type="EMBL" id="GJE59532.1"/>
    </source>
</evidence>
<evidence type="ECO:0000256" key="4">
    <source>
        <dbReference type="ARBA" id="ARBA00022840"/>
    </source>
</evidence>
<dbReference type="HAMAP" id="MF_00802">
    <property type="entry name" value="GlnE"/>
    <property type="match status" value="1"/>
</dbReference>
<name>A0ABQ4TY32_9HYPH</name>
<keyword evidence="5 7" id="KW-0460">Magnesium</keyword>
<sequence>MTHEPLRARLAAAPVLSDPHGAEARLAEIAPALPAGLLDEPVRRLLLGLADHSPFLWHLAAREPERLAGLLETAPEESSARIVAAQRAAGRAVDGAIDLDAVGRTLRRNRQAHALLVALADIGGLWPLETVTRALSDFADASVSAALDALLAQAASLGRFLPKDPAAPQAGSGLVVLGLGKLGGQELNYSSDIDLVVLFDPEVAPLKPGLEPAPFFSRLAQGAARLLEDRTGDGYVHRVDYRLRPDPGSTPTALSLNAAYGYYESVGQNWERAAFIKARPIAGDITVGERFLAELRPFIWRKYFDFGSIADVHAMKRQIHAVRGHDTLAVAGHDIKLGRGGIREVEFFVQTQQLVFGGRRPGLRGSRTVPMLGELEREGWIDAAARDELAAAYAFLRGIEHRLQMVRDEQTQRLPTDAGDLARFAHFAGYADLPAFEATLLHHARRVQTHYALLFEAAPDLSAAVGDLVFSGADDDPATLATLRELGFREPERTVETVRGWHFGRRPAVRSPRAREVLTELVPALIQALSGTPDPDAALAALDNAFGRMPAAVELLTILRSHERLRLLFADLLGTAPRLADTVAFSPHVLDAVIDPAFVEPTTDAGALAAQFSALVGTPAAHEDFLDRSRDAARQLRFVTGARLLSGILTPEGAGLAFSGIAQAAVSASLAAVAEGFWAEHGRVPGGRMVLLGFGRLGSRQLTADSDLDLVVLYDFDPEDRTSDGPRPLDAAVAYNRLTQRLVAALTAPTRRGGLYEIDLRLRPGGGQGMIASQFRSFRSYLRDEAEPWEEMALTRARVLCGDATLAAEVEAAIGKALCRPRDRAALYAEVRAMRDLVAKEKGDHGPLDLKRAPGGLLDLDFLAQALVLAHAAEHPGLVGLDAPAVLDRAAKAGLLPEAEAARLVAAYRLFDDVHHWQRLMVEGEASQAPPAAMARLAVAMGLPDARTLIAQLDAERTDVRERFLHRLA</sequence>
<reference evidence="10" key="2">
    <citation type="submission" date="2021-08" db="EMBL/GenBank/DDBJ databases">
        <authorList>
            <person name="Tani A."/>
            <person name="Ola A."/>
            <person name="Ogura Y."/>
            <person name="Katsura K."/>
            <person name="Hayashi T."/>
        </authorList>
    </citation>
    <scope>NUCLEOTIDE SEQUENCE</scope>
    <source>
        <strain evidence="10">DSM 23632</strain>
    </source>
</reference>
<dbReference type="EC" id="2.7.7.42" evidence="7"/>
<dbReference type="RefSeq" id="WP_238182110.1">
    <property type="nucleotide sequence ID" value="NZ_BPRB01000083.1"/>
</dbReference>
<keyword evidence="6 7" id="KW-0511">Multifunctional enzyme</keyword>
<dbReference type="Gene3D" id="1.20.120.330">
    <property type="entry name" value="Nucleotidyltransferases domain 2"/>
    <property type="match status" value="2"/>
</dbReference>
<evidence type="ECO:0000256" key="2">
    <source>
        <dbReference type="ARBA" id="ARBA00022695"/>
    </source>
</evidence>
<keyword evidence="11" id="KW-1185">Reference proteome</keyword>
<proteinExistence type="inferred from homology"/>
<dbReference type="EMBL" id="BPRB01000083">
    <property type="protein sequence ID" value="GJE59532.1"/>
    <property type="molecule type" value="Genomic_DNA"/>
</dbReference>
<dbReference type="InterPro" id="IPR013546">
    <property type="entry name" value="PII_UdlTrfase/GS_AdlTrfase"/>
</dbReference>
<keyword evidence="2 7" id="KW-0548">Nucleotidyltransferase</keyword>
<feature type="region of interest" description="Adenylyl transferase" evidence="7">
    <location>
        <begin position="462"/>
        <end position="969"/>
    </location>
</feature>
<keyword evidence="4 7" id="KW-0067">ATP-binding</keyword>
<comment type="catalytic activity">
    <reaction evidence="7">
        <text>[glutamine synthetase]-L-tyrosine + ATP = [glutamine synthetase]-O(4)-(5'-adenylyl)-L-tyrosine + diphosphate</text>
        <dbReference type="Rhea" id="RHEA:18589"/>
        <dbReference type="Rhea" id="RHEA-COMP:10660"/>
        <dbReference type="Rhea" id="RHEA-COMP:10661"/>
        <dbReference type="ChEBI" id="CHEBI:30616"/>
        <dbReference type="ChEBI" id="CHEBI:33019"/>
        <dbReference type="ChEBI" id="CHEBI:46858"/>
        <dbReference type="ChEBI" id="CHEBI:83624"/>
        <dbReference type="EC" id="2.7.7.42"/>
    </reaction>
</comment>
<feature type="domain" description="Glutamate-ammonia ligase adenylyltransferase repeated" evidence="8">
    <location>
        <begin position="49"/>
        <end position="293"/>
    </location>
</feature>
<gene>
    <name evidence="7 10" type="primary">glnE</name>
    <name evidence="10" type="ORF">MPOCJGCO_1627</name>
</gene>
<protein>
    <recommendedName>
        <fullName evidence="7">Bifunctional glutamine synthetase adenylyltransferase/adenylyl-removing enzyme</fullName>
    </recommendedName>
    <alternativeName>
        <fullName evidence="7">ATP:glutamine synthetase adenylyltransferase</fullName>
    </alternativeName>
    <alternativeName>
        <fullName evidence="7">ATase</fullName>
    </alternativeName>
    <domain>
        <recommendedName>
            <fullName evidence="7">Glutamine synthetase adenylyl-L-tyrosine phosphorylase</fullName>
            <ecNumber evidence="7">2.7.7.89</ecNumber>
        </recommendedName>
        <alternativeName>
            <fullName evidence="7">Adenylyl removase</fullName>
            <shortName evidence="7">AR</shortName>
            <shortName evidence="7">AT-N</shortName>
        </alternativeName>
    </domain>
    <domain>
        <recommendedName>
            <fullName evidence="7">Glutamine synthetase adenylyl transferase</fullName>
            <ecNumber evidence="7">2.7.7.42</ecNumber>
        </recommendedName>
        <alternativeName>
            <fullName evidence="7">Adenylyl transferase</fullName>
            <shortName evidence="7">AT</shortName>
            <shortName evidence="7">AT-C</shortName>
        </alternativeName>
    </domain>
</protein>
<evidence type="ECO:0000256" key="1">
    <source>
        <dbReference type="ARBA" id="ARBA00022679"/>
    </source>
</evidence>
<evidence type="ECO:0000313" key="11">
    <source>
        <dbReference type="Proteomes" id="UP001055057"/>
    </source>
</evidence>
<comment type="similarity">
    <text evidence="7">Belongs to the GlnE family.</text>
</comment>
<dbReference type="Proteomes" id="UP001055057">
    <property type="component" value="Unassembled WGS sequence"/>
</dbReference>
<dbReference type="NCBIfam" id="NF008292">
    <property type="entry name" value="PRK11072.1"/>
    <property type="match status" value="1"/>
</dbReference>
<evidence type="ECO:0000256" key="5">
    <source>
        <dbReference type="ARBA" id="ARBA00022842"/>
    </source>
</evidence>
<comment type="catalytic activity">
    <reaction evidence="7">
        <text>[glutamine synthetase]-O(4)-(5'-adenylyl)-L-tyrosine + phosphate = [glutamine synthetase]-L-tyrosine + ADP</text>
        <dbReference type="Rhea" id="RHEA:43716"/>
        <dbReference type="Rhea" id="RHEA-COMP:10660"/>
        <dbReference type="Rhea" id="RHEA-COMP:10661"/>
        <dbReference type="ChEBI" id="CHEBI:43474"/>
        <dbReference type="ChEBI" id="CHEBI:46858"/>
        <dbReference type="ChEBI" id="CHEBI:83624"/>
        <dbReference type="ChEBI" id="CHEBI:456216"/>
        <dbReference type="EC" id="2.7.7.89"/>
    </reaction>
</comment>
<dbReference type="Pfam" id="PF08335">
    <property type="entry name" value="GlnD_UR_UTase"/>
    <property type="match status" value="2"/>
</dbReference>
<evidence type="ECO:0000259" key="8">
    <source>
        <dbReference type="Pfam" id="PF03710"/>
    </source>
</evidence>
<dbReference type="CDD" id="cd05401">
    <property type="entry name" value="NT_GlnE_GlnD_like"/>
    <property type="match status" value="2"/>
</dbReference>
<feature type="domain" description="PII-uridylyltransferase/Glutamine-synthetase adenylyltransferase" evidence="9">
    <location>
        <begin position="323"/>
        <end position="455"/>
    </location>
</feature>
<feature type="region of interest" description="Adenylyl removase" evidence="7">
    <location>
        <begin position="1"/>
        <end position="457"/>
    </location>
</feature>